<evidence type="ECO:0000259" key="7">
    <source>
        <dbReference type="PROSITE" id="PS51352"/>
    </source>
</evidence>
<protein>
    <submittedName>
        <fullName evidence="8">Thioredoxin domain-containing protein</fullName>
    </submittedName>
</protein>
<dbReference type="InterPro" id="IPR036249">
    <property type="entry name" value="Thioredoxin-like_sf"/>
</dbReference>
<evidence type="ECO:0000313" key="9">
    <source>
        <dbReference type="Proteomes" id="UP000823821"/>
    </source>
</evidence>
<feature type="domain" description="Thioredoxin" evidence="7">
    <location>
        <begin position="15"/>
        <end position="261"/>
    </location>
</feature>
<dbReference type="InterPro" id="IPR013766">
    <property type="entry name" value="Thioredoxin_domain"/>
</dbReference>
<name>A0A9D2KQN6_9BACT</name>
<feature type="chain" id="PRO_5039565419" evidence="6">
    <location>
        <begin position="26"/>
        <end position="263"/>
    </location>
</feature>
<reference evidence="8" key="1">
    <citation type="journal article" date="2021" name="PeerJ">
        <title>Extensive microbial diversity within the chicken gut microbiome revealed by metagenomics and culture.</title>
        <authorList>
            <person name="Gilroy R."/>
            <person name="Ravi A."/>
            <person name="Getino M."/>
            <person name="Pursley I."/>
            <person name="Horton D.L."/>
            <person name="Alikhan N.F."/>
            <person name="Baker D."/>
            <person name="Gharbi K."/>
            <person name="Hall N."/>
            <person name="Watson M."/>
            <person name="Adriaenssens E.M."/>
            <person name="Foster-Nyarko E."/>
            <person name="Jarju S."/>
            <person name="Secka A."/>
            <person name="Antonio M."/>
            <person name="Oren A."/>
            <person name="Chaudhuri R.R."/>
            <person name="La Ragione R."/>
            <person name="Hildebrand F."/>
            <person name="Pallen M.J."/>
        </authorList>
    </citation>
    <scope>NUCLEOTIDE SEQUENCE</scope>
    <source>
        <strain evidence="8">5032</strain>
    </source>
</reference>
<evidence type="ECO:0000256" key="4">
    <source>
        <dbReference type="ARBA" id="ARBA00023157"/>
    </source>
</evidence>
<dbReference type="Proteomes" id="UP000823821">
    <property type="component" value="Unassembled WGS sequence"/>
</dbReference>
<dbReference type="InterPro" id="IPR012336">
    <property type="entry name" value="Thioredoxin-like_fold"/>
</dbReference>
<keyword evidence="2 6" id="KW-0732">Signal</keyword>
<feature type="signal peptide" evidence="6">
    <location>
        <begin position="1"/>
        <end position="25"/>
    </location>
</feature>
<dbReference type="GO" id="GO:0016491">
    <property type="term" value="F:oxidoreductase activity"/>
    <property type="evidence" value="ECO:0007669"/>
    <property type="project" value="UniProtKB-KW"/>
</dbReference>
<keyword evidence="4" id="KW-1015">Disulfide bond</keyword>
<dbReference type="SUPFAM" id="SSF52833">
    <property type="entry name" value="Thioredoxin-like"/>
    <property type="match status" value="1"/>
</dbReference>
<keyword evidence="5" id="KW-0676">Redox-active center</keyword>
<dbReference type="PROSITE" id="PS51352">
    <property type="entry name" value="THIOREDOXIN_2"/>
    <property type="match status" value="1"/>
</dbReference>
<keyword evidence="3" id="KW-0560">Oxidoreductase</keyword>
<proteinExistence type="inferred from homology"/>
<evidence type="ECO:0000256" key="5">
    <source>
        <dbReference type="ARBA" id="ARBA00023284"/>
    </source>
</evidence>
<evidence type="ECO:0000256" key="6">
    <source>
        <dbReference type="SAM" id="SignalP"/>
    </source>
</evidence>
<evidence type="ECO:0000256" key="3">
    <source>
        <dbReference type="ARBA" id="ARBA00023002"/>
    </source>
</evidence>
<sequence length="263" mass="29497">MKFHKKLLCSCAAVILLGAAAPAQAATTVTDENLREMLQNVLRENPELVLDVLRDNSETILDIAQQGSNLRRKNALREQWKNDLKQPKSVKLTDRPLLGSAKAPVRIVAFSDFSCHFCQQASRTLEKLMDEYGNKVCLVFKALPQDADGPSALAVTYFVALAQQDQAKAWKFHDALFAHRDKLISEGEEFLRKTAKDLGADMRRLDRDRNSRKVKDIIKEDLEDAEKLAVEGTPYFLVNNLVVRGALPQDLFKSAIEMALSSK</sequence>
<dbReference type="PANTHER" id="PTHR13887:SF14">
    <property type="entry name" value="DISULFIDE BOND FORMATION PROTEIN D"/>
    <property type="match status" value="1"/>
</dbReference>
<evidence type="ECO:0000256" key="2">
    <source>
        <dbReference type="ARBA" id="ARBA00022729"/>
    </source>
</evidence>
<accession>A0A9D2KQN6</accession>
<evidence type="ECO:0000313" key="8">
    <source>
        <dbReference type="EMBL" id="HJA78734.1"/>
    </source>
</evidence>
<comment type="similarity">
    <text evidence="1">Belongs to the thioredoxin family. DsbA subfamily.</text>
</comment>
<dbReference type="AlphaFoldDB" id="A0A9D2KQN6"/>
<evidence type="ECO:0000256" key="1">
    <source>
        <dbReference type="ARBA" id="ARBA00005791"/>
    </source>
</evidence>
<dbReference type="Pfam" id="PF13462">
    <property type="entry name" value="Thioredoxin_4"/>
    <property type="match status" value="1"/>
</dbReference>
<dbReference type="Gene3D" id="3.40.30.10">
    <property type="entry name" value="Glutaredoxin"/>
    <property type="match status" value="1"/>
</dbReference>
<dbReference type="EMBL" id="DWZD01000026">
    <property type="protein sequence ID" value="HJA78734.1"/>
    <property type="molecule type" value="Genomic_DNA"/>
</dbReference>
<dbReference type="PANTHER" id="PTHR13887">
    <property type="entry name" value="GLUTATHIONE S-TRANSFERASE KAPPA"/>
    <property type="match status" value="1"/>
</dbReference>
<reference evidence="8" key="2">
    <citation type="submission" date="2021-04" db="EMBL/GenBank/DDBJ databases">
        <authorList>
            <person name="Gilroy R."/>
        </authorList>
    </citation>
    <scope>NUCLEOTIDE SEQUENCE</scope>
    <source>
        <strain evidence="8">5032</strain>
    </source>
</reference>
<comment type="caution">
    <text evidence="8">The sequence shown here is derived from an EMBL/GenBank/DDBJ whole genome shotgun (WGS) entry which is preliminary data.</text>
</comment>
<gene>
    <name evidence="8" type="ORF">H9784_04050</name>
</gene>
<organism evidence="8 9">
    <name type="scientific">Candidatus Desulfovibrio intestinavium</name>
    <dbReference type="NCBI Taxonomy" id="2838534"/>
    <lineage>
        <taxon>Bacteria</taxon>
        <taxon>Pseudomonadati</taxon>
        <taxon>Thermodesulfobacteriota</taxon>
        <taxon>Desulfovibrionia</taxon>
        <taxon>Desulfovibrionales</taxon>
        <taxon>Desulfovibrionaceae</taxon>
        <taxon>Desulfovibrio</taxon>
    </lineage>
</organism>